<dbReference type="Proteomes" id="UP001500191">
    <property type="component" value="Unassembled WGS sequence"/>
</dbReference>
<sequence>MGPPGAGPRVGAVSGRAALVQQAVTARGQAGDGAGQGVWHGGWGGERRVSPGNVEVPPSVAAGRHLFQTGVRFYPAARAAGPDSRPGLMRSPYYCQLPPLYVALPEAGVV</sequence>
<reference evidence="2" key="1">
    <citation type="journal article" date="2019" name="Int. J. Syst. Evol. Microbiol.">
        <title>The Global Catalogue of Microorganisms (GCM) 10K type strain sequencing project: providing services to taxonomists for standard genome sequencing and annotation.</title>
        <authorList>
            <consortium name="The Broad Institute Genomics Platform"/>
            <consortium name="The Broad Institute Genome Sequencing Center for Infectious Disease"/>
            <person name="Wu L."/>
            <person name="Ma J."/>
        </authorList>
    </citation>
    <scope>NUCLEOTIDE SEQUENCE [LARGE SCALE GENOMIC DNA]</scope>
    <source>
        <strain evidence="2">JCM 14368</strain>
    </source>
</reference>
<protein>
    <submittedName>
        <fullName evidence="1">Uncharacterized protein</fullName>
    </submittedName>
</protein>
<accession>A0ABP3LCE8</accession>
<evidence type="ECO:0000313" key="1">
    <source>
        <dbReference type="EMBL" id="GAA0497802.1"/>
    </source>
</evidence>
<dbReference type="EMBL" id="BAAADB010000003">
    <property type="protein sequence ID" value="GAA0497802.1"/>
    <property type="molecule type" value="Genomic_DNA"/>
</dbReference>
<evidence type="ECO:0000313" key="2">
    <source>
        <dbReference type="Proteomes" id="UP001500191"/>
    </source>
</evidence>
<proteinExistence type="predicted"/>
<gene>
    <name evidence="1" type="ORF">GCM10008937_01050</name>
</gene>
<keyword evidence="2" id="KW-1185">Reference proteome</keyword>
<comment type="caution">
    <text evidence="1">The sequence shown here is derived from an EMBL/GenBank/DDBJ whole genome shotgun (WGS) entry which is preliminary data.</text>
</comment>
<organism evidence="1 2">
    <name type="scientific">Deinococcus depolymerans</name>
    <dbReference type="NCBI Taxonomy" id="392408"/>
    <lineage>
        <taxon>Bacteria</taxon>
        <taxon>Thermotogati</taxon>
        <taxon>Deinococcota</taxon>
        <taxon>Deinococci</taxon>
        <taxon>Deinococcales</taxon>
        <taxon>Deinococcaceae</taxon>
        <taxon>Deinococcus</taxon>
    </lineage>
</organism>
<name>A0ABP3LCE8_9DEIO</name>